<organism evidence="1">
    <name type="scientific">Anguilla anguilla</name>
    <name type="common">European freshwater eel</name>
    <name type="synonym">Muraena anguilla</name>
    <dbReference type="NCBI Taxonomy" id="7936"/>
    <lineage>
        <taxon>Eukaryota</taxon>
        <taxon>Metazoa</taxon>
        <taxon>Chordata</taxon>
        <taxon>Craniata</taxon>
        <taxon>Vertebrata</taxon>
        <taxon>Euteleostomi</taxon>
        <taxon>Actinopterygii</taxon>
        <taxon>Neopterygii</taxon>
        <taxon>Teleostei</taxon>
        <taxon>Anguilliformes</taxon>
        <taxon>Anguillidae</taxon>
        <taxon>Anguilla</taxon>
    </lineage>
</organism>
<accession>A0A0E9TGJ0</accession>
<dbReference type="AlphaFoldDB" id="A0A0E9TGJ0"/>
<proteinExistence type="predicted"/>
<evidence type="ECO:0000313" key="1">
    <source>
        <dbReference type="EMBL" id="JAH51823.1"/>
    </source>
</evidence>
<dbReference type="EMBL" id="GBXM01056754">
    <property type="protein sequence ID" value="JAH51823.1"/>
    <property type="molecule type" value="Transcribed_RNA"/>
</dbReference>
<reference evidence="1" key="2">
    <citation type="journal article" date="2015" name="Fish Shellfish Immunol.">
        <title>Early steps in the European eel (Anguilla anguilla)-Vibrio vulnificus interaction in the gills: Role of the RtxA13 toxin.</title>
        <authorList>
            <person name="Callol A."/>
            <person name="Pajuelo D."/>
            <person name="Ebbesson L."/>
            <person name="Teles M."/>
            <person name="MacKenzie S."/>
            <person name="Amaro C."/>
        </authorList>
    </citation>
    <scope>NUCLEOTIDE SEQUENCE</scope>
</reference>
<reference evidence="1" key="1">
    <citation type="submission" date="2014-11" db="EMBL/GenBank/DDBJ databases">
        <authorList>
            <person name="Amaro Gonzalez C."/>
        </authorList>
    </citation>
    <scope>NUCLEOTIDE SEQUENCE</scope>
</reference>
<protein>
    <submittedName>
        <fullName evidence="1">Uncharacterized protein</fullName>
    </submittedName>
</protein>
<name>A0A0E9TGJ0_ANGAN</name>
<sequence>MSAFGKTKLEKSDEAGILRYEFNDCH</sequence>